<dbReference type="Proteomes" id="UP000184255">
    <property type="component" value="Unassembled WGS sequence"/>
</dbReference>
<organism evidence="2 3">
    <name type="scientific">Fusarium mangiferae</name>
    <name type="common">Mango malformation disease fungus</name>
    <dbReference type="NCBI Taxonomy" id="192010"/>
    <lineage>
        <taxon>Eukaryota</taxon>
        <taxon>Fungi</taxon>
        <taxon>Dikarya</taxon>
        <taxon>Ascomycota</taxon>
        <taxon>Pezizomycotina</taxon>
        <taxon>Sordariomycetes</taxon>
        <taxon>Hypocreomycetidae</taxon>
        <taxon>Hypocreales</taxon>
        <taxon>Nectriaceae</taxon>
        <taxon>Fusarium</taxon>
        <taxon>Fusarium fujikuroi species complex</taxon>
    </lineage>
</organism>
<gene>
    <name evidence="2" type="ORF">FMAN_16209</name>
</gene>
<dbReference type="InterPro" id="IPR029058">
    <property type="entry name" value="AB_hydrolase_fold"/>
</dbReference>
<dbReference type="PANTHER" id="PTHR43798:SF33">
    <property type="entry name" value="HYDROLASE, PUTATIVE (AFU_ORTHOLOGUE AFUA_2G14860)-RELATED"/>
    <property type="match status" value="1"/>
</dbReference>
<proteinExistence type="predicted"/>
<dbReference type="EMBL" id="FCQH01000014">
    <property type="protein sequence ID" value="CVL03495.1"/>
    <property type="molecule type" value="Genomic_DNA"/>
</dbReference>
<dbReference type="Pfam" id="PF00561">
    <property type="entry name" value="Abhydrolase_1"/>
    <property type="match status" value="1"/>
</dbReference>
<accession>A0A1L7U6A7</accession>
<keyword evidence="3" id="KW-1185">Reference proteome</keyword>
<feature type="domain" description="AB hydrolase-1" evidence="1">
    <location>
        <begin position="32"/>
        <end position="170"/>
    </location>
</feature>
<evidence type="ECO:0000313" key="2">
    <source>
        <dbReference type="EMBL" id="CVL03495.1"/>
    </source>
</evidence>
<dbReference type="Gene3D" id="3.40.50.1820">
    <property type="entry name" value="alpha/beta hydrolase"/>
    <property type="match status" value="1"/>
</dbReference>
<dbReference type="AlphaFoldDB" id="A0A1L7U6A7"/>
<evidence type="ECO:0000313" key="3">
    <source>
        <dbReference type="Proteomes" id="UP000184255"/>
    </source>
</evidence>
<evidence type="ECO:0000259" key="1">
    <source>
        <dbReference type="Pfam" id="PF00561"/>
    </source>
</evidence>
<protein>
    <recommendedName>
        <fullName evidence="1">AB hydrolase-1 domain-containing protein</fullName>
    </recommendedName>
</protein>
<dbReference type="GeneID" id="65095001"/>
<dbReference type="PRINTS" id="PR00111">
    <property type="entry name" value="ABHYDROLASE"/>
</dbReference>
<dbReference type="GO" id="GO:0016020">
    <property type="term" value="C:membrane"/>
    <property type="evidence" value="ECO:0007669"/>
    <property type="project" value="TreeGrafter"/>
</dbReference>
<name>A0A1L7U6A7_FUSMA</name>
<dbReference type="PANTHER" id="PTHR43798">
    <property type="entry name" value="MONOACYLGLYCEROL LIPASE"/>
    <property type="match status" value="1"/>
</dbReference>
<dbReference type="InterPro" id="IPR000073">
    <property type="entry name" value="AB_hydrolase_1"/>
</dbReference>
<dbReference type="RefSeq" id="XP_041688167.1">
    <property type="nucleotide sequence ID" value="XM_041822493.1"/>
</dbReference>
<reference evidence="3" key="1">
    <citation type="journal article" date="2016" name="Genome Biol. Evol.">
        <title>Comparative 'omics' of the Fusarium fujikuroi species complex highlights differences in genetic potential and metabolite synthesis.</title>
        <authorList>
            <person name="Niehaus E.-M."/>
            <person name="Muensterkoetter M."/>
            <person name="Proctor R.H."/>
            <person name="Brown D.W."/>
            <person name="Sharon A."/>
            <person name="Idan Y."/>
            <person name="Oren-Young L."/>
            <person name="Sieber C.M."/>
            <person name="Novak O."/>
            <person name="Pencik A."/>
            <person name="Tarkowska D."/>
            <person name="Hromadova K."/>
            <person name="Freeman S."/>
            <person name="Maymon M."/>
            <person name="Elazar M."/>
            <person name="Youssef S.A."/>
            <person name="El-Shabrawy E.S.M."/>
            <person name="Shalaby A.B.A."/>
            <person name="Houterman P."/>
            <person name="Brock N.L."/>
            <person name="Burkhardt I."/>
            <person name="Tsavkelova E.A."/>
            <person name="Dickschat J.S."/>
            <person name="Galuszka P."/>
            <person name="Gueldener U."/>
            <person name="Tudzynski B."/>
        </authorList>
    </citation>
    <scope>NUCLEOTIDE SEQUENCE [LARGE SCALE GENOMIC DNA]</scope>
    <source>
        <strain evidence="3">MRC7560</strain>
    </source>
</reference>
<dbReference type="SUPFAM" id="SSF53474">
    <property type="entry name" value="alpha/beta-Hydrolases"/>
    <property type="match status" value="1"/>
</dbReference>
<comment type="caution">
    <text evidence="2">The sequence shown here is derived from an EMBL/GenBank/DDBJ whole genome shotgun (WGS) entry which is preliminary data.</text>
</comment>
<dbReference type="InterPro" id="IPR050266">
    <property type="entry name" value="AB_hydrolase_sf"/>
</dbReference>
<dbReference type="VEuPathDB" id="FungiDB:FMAN_16209"/>
<sequence length="281" mass="29674">MPVPQLAMRKESVSISVETFNIFIEIDGHGPFIIMTHGLGANSNVFQTLVDVLSSRYTTVRIDWPGHGHSSLSRSDRKVTVASLANIIRGTMAFVGCDKAVLVGHSAGGIASMILAAEEPHRVSALAVMGAGRTRANQPSVRTATLALAQEVRARGITASGFLDSRVAHNIPTSSPALSRVVLRAMTGTTNPEGYAQMCEALCDDSHADPDYSRIRCPTCVIGGVHDTISPLGVTDELVGLIAASGTRPQCYKLNTGHMMTLEDGQGTADAIKQLLQIAGV</sequence>